<evidence type="ECO:0000256" key="1">
    <source>
        <dbReference type="SAM" id="Phobius"/>
    </source>
</evidence>
<keyword evidence="1" id="KW-0472">Membrane</keyword>
<evidence type="ECO:0000313" key="2">
    <source>
        <dbReference type="EMBL" id="KJY62765.1"/>
    </source>
</evidence>
<dbReference type="HOGENOM" id="CLU_1068706_0_0_9"/>
<organism evidence="2 3">
    <name type="scientific">Bombilactobacillus mellifer</name>
    <dbReference type="NCBI Taxonomy" id="1218492"/>
    <lineage>
        <taxon>Bacteria</taxon>
        <taxon>Bacillati</taxon>
        <taxon>Bacillota</taxon>
        <taxon>Bacilli</taxon>
        <taxon>Lactobacillales</taxon>
        <taxon>Lactobacillaceae</taxon>
        <taxon>Bombilactobacillus</taxon>
    </lineage>
</organism>
<evidence type="ECO:0000313" key="3">
    <source>
        <dbReference type="Proteomes" id="UP000033558"/>
    </source>
</evidence>
<keyword evidence="1" id="KW-0812">Transmembrane</keyword>
<accession>A0A0F4LVW4</accession>
<reference evidence="2 3" key="1">
    <citation type="submission" date="2015-01" db="EMBL/GenBank/DDBJ databases">
        <title>Comparative genomics of the lactic acid bacteria isolated from the honey bee gut.</title>
        <authorList>
            <person name="Ellegaard K.M."/>
            <person name="Tamarit D."/>
            <person name="Javelind E."/>
            <person name="Olofsson T."/>
            <person name="Andersson S.G."/>
            <person name="Vasquez A."/>
        </authorList>
    </citation>
    <scope>NUCLEOTIDE SEQUENCE [LARGE SCALE GENOMIC DNA]</scope>
    <source>
        <strain evidence="2 3">Bin4</strain>
    </source>
</reference>
<feature type="transmembrane region" description="Helical" evidence="1">
    <location>
        <begin position="94"/>
        <end position="127"/>
    </location>
</feature>
<dbReference type="PATRIC" id="fig|1218492.5.peg.326"/>
<feature type="transmembrane region" description="Helical" evidence="1">
    <location>
        <begin position="228"/>
        <end position="249"/>
    </location>
</feature>
<dbReference type="STRING" id="1218492.JG30_02130"/>
<dbReference type="Proteomes" id="UP000033558">
    <property type="component" value="Unassembled WGS sequence"/>
</dbReference>
<dbReference type="RefSeq" id="WP_046315431.1">
    <property type="nucleotide sequence ID" value="NZ_JBHSZT010000003.1"/>
</dbReference>
<feature type="transmembrane region" description="Helical" evidence="1">
    <location>
        <begin position="190"/>
        <end position="208"/>
    </location>
</feature>
<feature type="transmembrane region" description="Helical" evidence="1">
    <location>
        <begin position="21"/>
        <end position="44"/>
    </location>
</feature>
<name>A0A0F4LVW4_9LACO</name>
<sequence>MTNFQQMFKVNFLHQFKLVNQLIFFDFLGIIISFVMTLILSSYVRSRWTVVLAGLVALVGFITIISCVAMLAVTTKNQMHANRFRLVPITEARLYTTIILNSITVLFYLIIVQLVLGIIVCGLAWLYSDFRFSGISTFNFWIDLLQGLVAGIFNFLLSALAFILIVHLIDFVSTVILDYVPGGRQRIVKLVVYLVAIFAVVYLVGGLLRLFKIASFQLAGVSVDRVYLWLNVFFLLILTTLMGVANVFLTKFLETDR</sequence>
<dbReference type="EMBL" id="JXJQ01000003">
    <property type="protein sequence ID" value="KJY62765.1"/>
    <property type="molecule type" value="Genomic_DNA"/>
</dbReference>
<proteinExistence type="predicted"/>
<protein>
    <submittedName>
        <fullName evidence="2">Uncharacterized protein</fullName>
    </submittedName>
</protein>
<dbReference type="AlphaFoldDB" id="A0A0F4LVW4"/>
<comment type="caution">
    <text evidence="2">The sequence shown here is derived from an EMBL/GenBank/DDBJ whole genome shotgun (WGS) entry which is preliminary data.</text>
</comment>
<dbReference type="OrthoDB" id="2248033at2"/>
<keyword evidence="1" id="KW-1133">Transmembrane helix</keyword>
<gene>
    <name evidence="2" type="ORF">JG30_02130</name>
</gene>
<keyword evidence="3" id="KW-1185">Reference proteome</keyword>
<feature type="transmembrane region" description="Helical" evidence="1">
    <location>
        <begin position="147"/>
        <end position="169"/>
    </location>
</feature>
<feature type="transmembrane region" description="Helical" evidence="1">
    <location>
        <begin position="50"/>
        <end position="73"/>
    </location>
</feature>